<dbReference type="AlphaFoldDB" id="A0AAE4GC52"/>
<dbReference type="RefSeq" id="WP_310835944.1">
    <property type="nucleotide sequence ID" value="NZ_JAVLSM010000002.1"/>
</dbReference>
<evidence type="ECO:0000313" key="2">
    <source>
        <dbReference type="EMBL" id="MDT0339341.1"/>
    </source>
</evidence>
<sequence length="379" mass="39459">MDYPLSRATELGLYNGKFTSGIPGLRAASIDDADFMNVLVDSLLAVQTASGQTHAENDTTQLVKAIFRLIQRQVTLDDTGTTANSYSAVNDIPLVNATLLRGLEQRLVVGHTNSGPSTYSPDGLPAKPIYGMGMLPLQGGEMLAGGIATLAYSPTANSNTGAWILLRCTGGAQQGAAALQGNQFLTLTQAQALATPVGMYGFFPFGSAPDGWLKANGSAIPVATYSALASRIYCGDANNASALYGYRCTNQTTPSSTRSTTGAYIVLPDVRGEFLRGWDDGRGVDASRLLWLWQAGQVLLHNHAASSSSDGYHAHNYVTGGAVSPGSGYALGSGNTDKINAGSAATDTQGLHNHTISIGATGGSENLVRNLAALTCIKY</sequence>
<dbReference type="SUPFAM" id="SSF88874">
    <property type="entry name" value="Receptor-binding domain of short tail fibre protein gp12"/>
    <property type="match status" value="1"/>
</dbReference>
<name>A0AAE4GC52_9BURK</name>
<reference evidence="2" key="1">
    <citation type="submission" date="2023-02" db="EMBL/GenBank/DDBJ databases">
        <title>Description of Herbaspirillum huttiense subsp. nephrolepsisexaltata and Herbaspirillum huttiense subsp. lycopersicon.</title>
        <authorList>
            <person name="Poudel M."/>
            <person name="Sharma A."/>
            <person name="Goss E."/>
            <person name="Tapia J.H."/>
            <person name="Harmon C.M."/>
            <person name="Jones J.B."/>
        </authorList>
    </citation>
    <scope>NUCLEOTIDE SEQUENCE</scope>
    <source>
        <strain evidence="2">NC40101</strain>
    </source>
</reference>
<gene>
    <name evidence="2" type="ORF">RJN63_21075</name>
</gene>
<protein>
    <submittedName>
        <fullName evidence="2">Phage tail protein</fullName>
    </submittedName>
</protein>
<proteinExistence type="predicted"/>
<dbReference type="Gene3D" id="3.90.1340.10">
    <property type="entry name" value="Phage tail collar domain"/>
    <property type="match status" value="1"/>
</dbReference>
<accession>A0AAE4GC52</accession>
<evidence type="ECO:0000259" key="1">
    <source>
        <dbReference type="Pfam" id="PF07484"/>
    </source>
</evidence>
<feature type="domain" description="Phage tail collar" evidence="1">
    <location>
        <begin position="202"/>
        <end position="239"/>
    </location>
</feature>
<dbReference type="InterPro" id="IPR011083">
    <property type="entry name" value="Phage_tail_collar_dom"/>
</dbReference>
<comment type="caution">
    <text evidence="2">The sequence shown here is derived from an EMBL/GenBank/DDBJ whole genome shotgun (WGS) entry which is preliminary data.</text>
</comment>
<dbReference type="Pfam" id="PF07484">
    <property type="entry name" value="Collar"/>
    <property type="match status" value="1"/>
</dbReference>
<dbReference type="InterPro" id="IPR037053">
    <property type="entry name" value="Phage_tail_collar_dom_sf"/>
</dbReference>
<dbReference type="EMBL" id="JAVRAA010000012">
    <property type="protein sequence ID" value="MDT0339341.1"/>
    <property type="molecule type" value="Genomic_DNA"/>
</dbReference>
<organism evidence="2">
    <name type="scientific">Herbaspirillum huttiense subsp. nephrolepidis</name>
    <dbReference type="NCBI Taxonomy" id="3075126"/>
    <lineage>
        <taxon>Bacteria</taxon>
        <taxon>Pseudomonadati</taxon>
        <taxon>Pseudomonadota</taxon>
        <taxon>Betaproteobacteria</taxon>
        <taxon>Burkholderiales</taxon>
        <taxon>Oxalobacteraceae</taxon>
        <taxon>Herbaspirillum</taxon>
    </lineage>
</organism>